<dbReference type="EMBL" id="JACGCM010000309">
    <property type="protein sequence ID" value="KAF6173850.1"/>
    <property type="molecule type" value="Genomic_DNA"/>
</dbReference>
<proteinExistence type="predicted"/>
<dbReference type="Proteomes" id="UP000541444">
    <property type="component" value="Unassembled WGS sequence"/>
</dbReference>
<feature type="compositionally biased region" description="Polar residues" evidence="1">
    <location>
        <begin position="58"/>
        <end position="70"/>
    </location>
</feature>
<dbReference type="OrthoDB" id="1726534at2759"/>
<keyword evidence="3" id="KW-1185">Reference proteome</keyword>
<evidence type="ECO:0008006" key="4">
    <source>
        <dbReference type="Google" id="ProtNLM"/>
    </source>
</evidence>
<sequence>MPKGDMVHAELQLQLENSILIGKGCERNKKTARGEAAHQLLQDLEDRDILHSKYVSKRTTPASELQNSPSVIKDIDQANDASTENISTKRKRTEEGLFPVEPAADSILVKDNFEENHDLNPTPPVAITIKRKKGGPRLSLYEVCRTLQWPMPHLVKQRENQELPLVKAEKDSTFLYQIWFH</sequence>
<feature type="region of interest" description="Disordered" evidence="1">
    <location>
        <begin position="58"/>
        <end position="92"/>
    </location>
</feature>
<comment type="caution">
    <text evidence="2">The sequence shown here is derived from an EMBL/GenBank/DDBJ whole genome shotgun (WGS) entry which is preliminary data.</text>
</comment>
<name>A0A7J7P3D4_9MAGN</name>
<accession>A0A7J7P3D4</accession>
<organism evidence="2 3">
    <name type="scientific">Kingdonia uniflora</name>
    <dbReference type="NCBI Taxonomy" id="39325"/>
    <lineage>
        <taxon>Eukaryota</taxon>
        <taxon>Viridiplantae</taxon>
        <taxon>Streptophyta</taxon>
        <taxon>Embryophyta</taxon>
        <taxon>Tracheophyta</taxon>
        <taxon>Spermatophyta</taxon>
        <taxon>Magnoliopsida</taxon>
        <taxon>Ranunculales</taxon>
        <taxon>Circaeasteraceae</taxon>
        <taxon>Kingdonia</taxon>
    </lineage>
</organism>
<evidence type="ECO:0000313" key="3">
    <source>
        <dbReference type="Proteomes" id="UP000541444"/>
    </source>
</evidence>
<evidence type="ECO:0000256" key="1">
    <source>
        <dbReference type="SAM" id="MobiDB-lite"/>
    </source>
</evidence>
<reference evidence="2 3" key="1">
    <citation type="journal article" date="2020" name="IScience">
        <title>Genome Sequencing of the Endangered Kingdonia uniflora (Circaeasteraceae, Ranunculales) Reveals Potential Mechanisms of Evolutionary Specialization.</title>
        <authorList>
            <person name="Sun Y."/>
            <person name="Deng T."/>
            <person name="Zhang A."/>
            <person name="Moore M.J."/>
            <person name="Landis J.B."/>
            <person name="Lin N."/>
            <person name="Zhang H."/>
            <person name="Zhang X."/>
            <person name="Huang J."/>
            <person name="Zhang X."/>
            <person name="Sun H."/>
            <person name="Wang H."/>
        </authorList>
    </citation>
    <scope>NUCLEOTIDE SEQUENCE [LARGE SCALE GENOMIC DNA]</scope>
    <source>
        <strain evidence="2">TB1705</strain>
        <tissue evidence="2">Leaf</tissue>
    </source>
</reference>
<gene>
    <name evidence="2" type="ORF">GIB67_039801</name>
</gene>
<evidence type="ECO:0000313" key="2">
    <source>
        <dbReference type="EMBL" id="KAF6173850.1"/>
    </source>
</evidence>
<dbReference type="AlphaFoldDB" id="A0A7J7P3D4"/>
<protein>
    <recommendedName>
        <fullName evidence="4">DRBM domain-containing protein</fullName>
    </recommendedName>
</protein>